<dbReference type="InterPro" id="IPR047168">
    <property type="entry name" value="LEC1-like"/>
</dbReference>
<dbReference type="SMART" id="SM00312">
    <property type="entry name" value="PX"/>
    <property type="match status" value="1"/>
</dbReference>
<dbReference type="InterPro" id="IPR036871">
    <property type="entry name" value="PX_dom_sf"/>
</dbReference>
<feature type="region of interest" description="Disordered" evidence="1">
    <location>
        <begin position="1216"/>
        <end position="1258"/>
    </location>
</feature>
<keyword evidence="4" id="KW-1185">Reference proteome</keyword>
<accession>A0A9P7BGG7</accession>
<dbReference type="PANTHER" id="PTHR47185:SF1">
    <property type="entry name" value="PX DOMAIN-CONTAINING PROTEIN YPR097W"/>
    <property type="match status" value="1"/>
</dbReference>
<dbReference type="GO" id="GO:0035091">
    <property type="term" value="F:phosphatidylinositol binding"/>
    <property type="evidence" value="ECO:0007669"/>
    <property type="project" value="InterPro"/>
</dbReference>
<dbReference type="Pfam" id="PF12828">
    <property type="entry name" value="PXB"/>
    <property type="match status" value="1"/>
</dbReference>
<dbReference type="Pfam" id="PF00787">
    <property type="entry name" value="PX"/>
    <property type="match status" value="1"/>
</dbReference>
<dbReference type="PROSITE" id="PS50195">
    <property type="entry name" value="PX"/>
    <property type="match status" value="1"/>
</dbReference>
<dbReference type="InterPro" id="IPR001683">
    <property type="entry name" value="PX_dom"/>
</dbReference>
<evidence type="ECO:0000313" key="4">
    <source>
        <dbReference type="Proteomes" id="UP000697127"/>
    </source>
</evidence>
<feature type="domain" description="PX" evidence="2">
    <location>
        <begin position="273"/>
        <end position="414"/>
    </location>
</feature>
<dbReference type="SUPFAM" id="SSF64268">
    <property type="entry name" value="PX domain"/>
    <property type="match status" value="1"/>
</dbReference>
<gene>
    <name evidence="3" type="ORF">C6P40_000585</name>
</gene>
<sequence>MTSHPYKAFMANKNDPHPTIQRNIHLSPVEEHYLKKSLIKNQIISELNSLSPNYNDISGLRRFGPPFVPADPQNFIKNPDISTLDQIYSISEANIDIFRDQFPLIRFIFDNYIVSFPFIKIHLNKLGPTARDQSKFWLKIQVLFELFKSKKISNSNDRGTTSKRKLILYKFQSLFLVLFNSSIYCSQDPQYFEFDKERRGAYKKLGKFIDSAESEKLQDSERKEENAKLQLENDKKSDSYLLDMNLSPDNLLDHLNDIDDDEYVNGYYVNIVGVSVESETKTTFWGSKESKYYCFIIHVKKPGEVGWFIKRRYSEFNKLYNEIKIAYPGNHIPELPSKDKHEVEMNLDDDPSNDTLKKSIGNNLNNYDSDMTDLDKSSVDALFANNIGSPASQSFDTYSDSNANSVISESTGEVSSSNGGLLKGSKIGNAFSKSNFLKSPITSPILSQKKLMGNSLNGKNINKVEKSFLSSFKKPVWSSSSTVGDENNDLGNSSNNHKRGSSIDTGFSELSADSIDTIESVENITDPSDPNKVITNQLSGLVIKDDKIVFPREILRQTLRGFLRHLLYIKVVSRSPELNKFLSNVSNPIELTKQDISDIQHRINIDHLRLVQHYKFQNALVGIVKVLEKDVENLKTQIYNEGFGYIFQRIKQFKTLHELCGYDSNINSGSWLKTANLLGSSLTMNDYDDFISSSNDEGAPLRGLVRIILLEIASTQYELLIGSDSAMGTLKTIKRLHMVFPYRLIAGILRFTNPLMMVKRLIDVFTYQMPTVPGVSNGVSVIGNGIGGMMQGLGFKWKKDTVEDEKDKVNENEVDDHVVASKKGRSLLQLIFSGILGEDLRKLEKELVEVRDLLISYNENDSEYGQGDLIVQRIDTYFTVNDETVLHIKDMSQKLGLDIPITILMPNNGLKGCEDLGFGTISNILQDYSNSKKEEIDNELKLKEKKERGNNDDNDEVEVEETIKSDDIIRENDSPYKLAKRYFYLQLRKYDKESMMELWNEPELMSVIKEVISLFLSPLIELFKKAEVYKYVPIFAKYIGELLELCEVYANDYGQFGRSDVVGALVGLAEKYSEDVYKFIRDMYLNDVKSGEENGEGKLFEGIVSWLNGIVSFLRFVKKERPDLIIDLNNLLNGIELTKNDKMDILKVIGEVVTKAEKKKAVLEKMEANGELQKKTVEEERKNDWMKMARDRKVDNQWDAIHDRVFRVGEQIAGEGDDITGLDGVEGAEDIDTDSDEDDETNEINDNNENNNYNDKEKNNNKRIKKLKDYDWVIEEFLKEYYSRDWSKIDNHLMQKGYGSNTFMERSVCGSRIAEAFKEQVSGVLAAYMATQLKGSGMVIFIRKRNYGIKRRMESEGLVRAFDFELQTLEKPKR</sequence>
<evidence type="ECO:0000256" key="1">
    <source>
        <dbReference type="SAM" id="MobiDB-lite"/>
    </source>
</evidence>
<feature type="compositionally biased region" description="Polar residues" evidence="1">
    <location>
        <begin position="482"/>
        <end position="495"/>
    </location>
</feature>
<organism evidence="3 4">
    <name type="scientific">Pichia californica</name>
    <dbReference type="NCBI Taxonomy" id="460514"/>
    <lineage>
        <taxon>Eukaryota</taxon>
        <taxon>Fungi</taxon>
        <taxon>Dikarya</taxon>
        <taxon>Ascomycota</taxon>
        <taxon>Saccharomycotina</taxon>
        <taxon>Pichiomycetes</taxon>
        <taxon>Pichiales</taxon>
        <taxon>Pichiaceae</taxon>
        <taxon>Pichia</taxon>
    </lineage>
</organism>
<dbReference type="Pfam" id="PF12825">
    <property type="entry name" value="DUF3818"/>
    <property type="match status" value="1"/>
</dbReference>
<dbReference type="EMBL" id="PUHW01000127">
    <property type="protein sequence ID" value="KAG0688729.1"/>
    <property type="molecule type" value="Genomic_DNA"/>
</dbReference>
<dbReference type="PANTHER" id="PTHR47185">
    <property type="entry name" value="PX DOMAIN-CONTAINING PROTEIN YPR097W"/>
    <property type="match status" value="1"/>
</dbReference>
<proteinExistence type="predicted"/>
<dbReference type="Proteomes" id="UP000697127">
    <property type="component" value="Unassembled WGS sequence"/>
</dbReference>
<feature type="compositionally biased region" description="Low complexity" evidence="1">
    <location>
        <begin position="1244"/>
        <end position="1253"/>
    </location>
</feature>
<evidence type="ECO:0000313" key="3">
    <source>
        <dbReference type="EMBL" id="KAG0688729.1"/>
    </source>
</evidence>
<feature type="compositionally biased region" description="Acidic residues" evidence="1">
    <location>
        <begin position="1216"/>
        <end position="1243"/>
    </location>
</feature>
<name>A0A9P7BGG7_9ASCO</name>
<dbReference type="InterPro" id="IPR024554">
    <property type="entry name" value="LEC1-like_C"/>
</dbReference>
<feature type="region of interest" description="Disordered" evidence="1">
    <location>
        <begin position="476"/>
        <end position="503"/>
    </location>
</feature>
<reference evidence="3" key="1">
    <citation type="submission" date="2020-11" db="EMBL/GenBank/DDBJ databases">
        <title>Kefir isolates.</title>
        <authorList>
            <person name="Marcisauskas S."/>
            <person name="Kim Y."/>
            <person name="Blasche S."/>
        </authorList>
    </citation>
    <scope>NUCLEOTIDE SEQUENCE</scope>
    <source>
        <strain evidence="3">Olga-1</strain>
    </source>
</reference>
<dbReference type="Gene3D" id="3.30.1520.10">
    <property type="entry name" value="Phox-like domain"/>
    <property type="match status" value="1"/>
</dbReference>
<protein>
    <recommendedName>
        <fullName evidence="2">PX domain-containing protein</fullName>
    </recommendedName>
</protein>
<evidence type="ECO:0000259" key="2">
    <source>
        <dbReference type="PROSITE" id="PS50195"/>
    </source>
</evidence>
<dbReference type="InterPro" id="IPR024555">
    <property type="entry name" value="PX-associated"/>
</dbReference>
<comment type="caution">
    <text evidence="3">The sequence shown here is derived from an EMBL/GenBank/DDBJ whole genome shotgun (WGS) entry which is preliminary data.</text>
</comment>